<evidence type="ECO:0000256" key="1">
    <source>
        <dbReference type="ARBA" id="ARBA00004127"/>
    </source>
</evidence>
<name>A0AAF3FB09_9BILA</name>
<dbReference type="PANTHER" id="PTHR21324:SF2">
    <property type="entry name" value="EG:22E5.9 PROTEIN"/>
    <property type="match status" value="1"/>
</dbReference>
<reference evidence="9" key="1">
    <citation type="submission" date="2024-02" db="UniProtKB">
        <authorList>
            <consortium name="WormBaseParasite"/>
        </authorList>
    </citation>
    <scope>IDENTIFICATION</scope>
</reference>
<feature type="transmembrane region" description="Helical" evidence="6">
    <location>
        <begin position="51"/>
        <end position="75"/>
    </location>
</feature>
<dbReference type="WBParaSite" id="MBELARI_LOCUS4132">
    <property type="protein sequence ID" value="MBELARI_LOCUS4132"/>
    <property type="gene ID" value="MBELARI_LOCUS4132"/>
</dbReference>
<comment type="subcellular location">
    <subcellularLocation>
        <location evidence="1">Endomembrane system</location>
        <topology evidence="1">Multi-pass membrane protein</topology>
    </subcellularLocation>
</comment>
<dbReference type="AlphaFoldDB" id="A0AAF3FB09"/>
<feature type="transmembrane region" description="Helical" evidence="6">
    <location>
        <begin position="5"/>
        <end position="26"/>
    </location>
</feature>
<dbReference type="InterPro" id="IPR050911">
    <property type="entry name" value="DRAM/TMEM150_Autophagy_Mod"/>
</dbReference>
<dbReference type="PANTHER" id="PTHR21324">
    <property type="entry name" value="FASTING-INDUCIBLE INTEGRAL MEMBRANE PROTEIN TM6P1-RELATED"/>
    <property type="match status" value="1"/>
</dbReference>
<evidence type="ECO:0000256" key="2">
    <source>
        <dbReference type="ARBA" id="ARBA00006565"/>
    </source>
</evidence>
<evidence type="ECO:0000256" key="6">
    <source>
        <dbReference type="SAM" id="Phobius"/>
    </source>
</evidence>
<evidence type="ECO:0000256" key="5">
    <source>
        <dbReference type="ARBA" id="ARBA00023136"/>
    </source>
</evidence>
<sequence length="333" mass="37695">MGGEIFGPLITVGASLIAFFVCYGIAVGKDHVDAWLPYISDCGNLPPESCIFTMLCAIASFAWIYTVYSLHLQVIHRCGKNGALRTFAYFVFFLGFLSAIGYLMVASFQEGHVLDAHNTGAFMFFFGFVAYCFGYYLICFYVNPQIVSMPITVTRVLFNLIVLAVLIFHMICLFGSPFVKDVNGLKPDQPDFSNGIERYNEDSPFYNNHIATTLSEWVLAMLMLLEILSFSIDLWDSDSYSQKPIRDDGSEILGFSETTRPGSGPIMAVYDNQGINDREMQDARARPAYGYETDNVYRRGLPRVSMNTVDRSEAYRDPYMSRDRDNNSYHEQF</sequence>
<dbReference type="GO" id="GO:0012505">
    <property type="term" value="C:endomembrane system"/>
    <property type="evidence" value="ECO:0007669"/>
    <property type="project" value="UniProtKB-SubCell"/>
</dbReference>
<dbReference type="InterPro" id="IPR019402">
    <property type="entry name" value="CWH43_N"/>
</dbReference>
<feature type="transmembrane region" description="Helical" evidence="6">
    <location>
        <begin position="156"/>
        <end position="179"/>
    </location>
</feature>
<evidence type="ECO:0000313" key="8">
    <source>
        <dbReference type="Proteomes" id="UP000887575"/>
    </source>
</evidence>
<protein>
    <recommendedName>
        <fullName evidence="7">CWH43-like N-terminal domain-containing protein</fullName>
    </recommendedName>
</protein>
<evidence type="ECO:0000259" key="7">
    <source>
        <dbReference type="Pfam" id="PF10277"/>
    </source>
</evidence>
<comment type="similarity">
    <text evidence="2">Belongs to the DRAM/TMEM150 family.</text>
</comment>
<feature type="domain" description="CWH43-like N-terminal" evidence="7">
    <location>
        <begin position="8"/>
        <end position="236"/>
    </location>
</feature>
<evidence type="ECO:0000313" key="9">
    <source>
        <dbReference type="WBParaSite" id="MBELARI_LOCUS4132"/>
    </source>
</evidence>
<evidence type="ECO:0000256" key="3">
    <source>
        <dbReference type="ARBA" id="ARBA00022692"/>
    </source>
</evidence>
<keyword evidence="5 6" id="KW-0472">Membrane</keyword>
<organism evidence="8 9">
    <name type="scientific">Mesorhabditis belari</name>
    <dbReference type="NCBI Taxonomy" id="2138241"/>
    <lineage>
        <taxon>Eukaryota</taxon>
        <taxon>Metazoa</taxon>
        <taxon>Ecdysozoa</taxon>
        <taxon>Nematoda</taxon>
        <taxon>Chromadorea</taxon>
        <taxon>Rhabditida</taxon>
        <taxon>Rhabditina</taxon>
        <taxon>Rhabditomorpha</taxon>
        <taxon>Rhabditoidea</taxon>
        <taxon>Rhabditidae</taxon>
        <taxon>Mesorhabditinae</taxon>
        <taxon>Mesorhabditis</taxon>
    </lineage>
</organism>
<keyword evidence="4 6" id="KW-1133">Transmembrane helix</keyword>
<proteinExistence type="inferred from homology"/>
<accession>A0AAF3FB09</accession>
<feature type="transmembrane region" description="Helical" evidence="6">
    <location>
        <begin position="120"/>
        <end position="144"/>
    </location>
</feature>
<keyword evidence="3 6" id="KW-0812">Transmembrane</keyword>
<feature type="transmembrane region" description="Helical" evidence="6">
    <location>
        <begin position="87"/>
        <end position="108"/>
    </location>
</feature>
<evidence type="ECO:0000256" key="4">
    <source>
        <dbReference type="ARBA" id="ARBA00022989"/>
    </source>
</evidence>
<keyword evidence="8" id="KW-1185">Reference proteome</keyword>
<dbReference type="Pfam" id="PF10277">
    <property type="entry name" value="Frag1"/>
    <property type="match status" value="1"/>
</dbReference>
<feature type="transmembrane region" description="Helical" evidence="6">
    <location>
        <begin position="217"/>
        <end position="235"/>
    </location>
</feature>
<dbReference type="Proteomes" id="UP000887575">
    <property type="component" value="Unassembled WGS sequence"/>
</dbReference>